<keyword evidence="6 7" id="KW-0472">Membrane</keyword>
<name>A0ABQ3YZG6_9ACTN</name>
<evidence type="ECO:0000256" key="7">
    <source>
        <dbReference type="PIRNR" id="PIRNR002744"/>
    </source>
</evidence>
<feature type="transmembrane region" description="Helical" evidence="8">
    <location>
        <begin position="21"/>
        <end position="45"/>
    </location>
</feature>
<keyword evidence="3 7" id="KW-0813">Transport</keyword>
<comment type="similarity">
    <text evidence="2 7">Belongs to the purine-cytosine permease (2.A.39) family.</text>
</comment>
<dbReference type="InterPro" id="IPR001248">
    <property type="entry name" value="Pur-cyt_permease"/>
</dbReference>
<evidence type="ECO:0000256" key="3">
    <source>
        <dbReference type="ARBA" id="ARBA00022448"/>
    </source>
</evidence>
<feature type="transmembrane region" description="Helical" evidence="8">
    <location>
        <begin position="118"/>
        <end position="145"/>
    </location>
</feature>
<evidence type="ECO:0000313" key="9">
    <source>
        <dbReference type="EMBL" id="GIE02978.1"/>
    </source>
</evidence>
<dbReference type="EMBL" id="BOML01000035">
    <property type="protein sequence ID" value="GIE02978.1"/>
    <property type="molecule type" value="Genomic_DNA"/>
</dbReference>
<dbReference type="Gene3D" id="1.10.4160.10">
    <property type="entry name" value="Hydantoin permease"/>
    <property type="match status" value="1"/>
</dbReference>
<evidence type="ECO:0000256" key="5">
    <source>
        <dbReference type="ARBA" id="ARBA00022989"/>
    </source>
</evidence>
<dbReference type="Pfam" id="PF02133">
    <property type="entry name" value="Transp_cyt_pur"/>
    <property type="match status" value="1"/>
</dbReference>
<feature type="transmembrane region" description="Helical" evidence="8">
    <location>
        <begin position="271"/>
        <end position="292"/>
    </location>
</feature>
<dbReference type="Proteomes" id="UP000637628">
    <property type="component" value="Unassembled WGS sequence"/>
</dbReference>
<evidence type="ECO:0000256" key="8">
    <source>
        <dbReference type="SAM" id="Phobius"/>
    </source>
</evidence>
<feature type="transmembrane region" description="Helical" evidence="8">
    <location>
        <begin position="157"/>
        <end position="175"/>
    </location>
</feature>
<gene>
    <name evidence="9" type="ORF">Adu01nite_43280</name>
</gene>
<sequence>MEPGGAGFIPVAERHGRPLNLFWTWMSPNLEFATIFVGVISVLYFQQTFGQAVAAIVLGTALGAATHGILSARGPAMGVPQMVLSRIGFGYRGNILPAGLNAVVAGIGWFAVNSVSGALALATLTDLPNVLCLVLVVVAQVAIAFFGHNLVQAFERYAFPILAVIFLITSIITLSKASPSAVAGGTGGLGGFLLTVGASFGYAAGWNPYATDYTRYLSPSTSKVSTGVFAGLGIFVSCAFLEIVGAASATIAAPGIENPTEAFTSHLPSVVANLTLLAIALGAISANAINIYSGSMSFLALGFPVPLGLRRAIVSGVFGVLGFLLAWSGLSDAGHKYESFLLIIAYWIGPWLAVYLTDWYLRRGKRVDGLLYDKAHNPWGGAVAMAVGMVVSIWLFSNQSEYVGPVPSHWPSFGDFTFEVGFVVSALLYWAFFRFQRNSTS</sequence>
<dbReference type="PANTHER" id="PTHR31806">
    <property type="entry name" value="PURINE-CYTOSINE PERMEASE FCY2-RELATED"/>
    <property type="match status" value="1"/>
</dbReference>
<evidence type="ECO:0000313" key="10">
    <source>
        <dbReference type="Proteomes" id="UP000637628"/>
    </source>
</evidence>
<dbReference type="PIRSF" id="PIRSF002744">
    <property type="entry name" value="Pur-cyt_permease"/>
    <property type="match status" value="1"/>
</dbReference>
<dbReference type="PANTHER" id="PTHR31806:SF1">
    <property type="entry name" value="PURINE-CYTOSINE PERMEASE FCY2-RELATED"/>
    <property type="match status" value="1"/>
</dbReference>
<feature type="transmembrane region" description="Helical" evidence="8">
    <location>
        <begin position="312"/>
        <end position="331"/>
    </location>
</feature>
<keyword evidence="4 8" id="KW-0812">Transmembrane</keyword>
<evidence type="ECO:0000256" key="2">
    <source>
        <dbReference type="ARBA" id="ARBA00008974"/>
    </source>
</evidence>
<feature type="transmembrane region" description="Helical" evidence="8">
    <location>
        <begin position="378"/>
        <end position="396"/>
    </location>
</feature>
<evidence type="ECO:0000256" key="6">
    <source>
        <dbReference type="ARBA" id="ARBA00023136"/>
    </source>
</evidence>
<dbReference type="InterPro" id="IPR026030">
    <property type="entry name" value="Pur-cyt_permease_Fcy2/21/22"/>
</dbReference>
<protein>
    <submittedName>
        <fullName evidence="9">Cytosine permease</fullName>
    </submittedName>
</protein>
<proteinExistence type="inferred from homology"/>
<feature type="transmembrane region" description="Helical" evidence="8">
    <location>
        <begin position="51"/>
        <end position="70"/>
    </location>
</feature>
<evidence type="ECO:0000256" key="1">
    <source>
        <dbReference type="ARBA" id="ARBA00004141"/>
    </source>
</evidence>
<feature type="transmembrane region" description="Helical" evidence="8">
    <location>
        <begin position="337"/>
        <end position="357"/>
    </location>
</feature>
<keyword evidence="10" id="KW-1185">Reference proteome</keyword>
<feature type="transmembrane region" description="Helical" evidence="8">
    <location>
        <begin position="181"/>
        <end position="206"/>
    </location>
</feature>
<comment type="subcellular location">
    <subcellularLocation>
        <location evidence="1">Membrane</location>
        <topology evidence="1">Multi-pass membrane protein</topology>
    </subcellularLocation>
</comment>
<organism evidence="9 10">
    <name type="scientific">Paractinoplanes durhamensis</name>
    <dbReference type="NCBI Taxonomy" id="113563"/>
    <lineage>
        <taxon>Bacteria</taxon>
        <taxon>Bacillati</taxon>
        <taxon>Actinomycetota</taxon>
        <taxon>Actinomycetes</taxon>
        <taxon>Micromonosporales</taxon>
        <taxon>Micromonosporaceae</taxon>
        <taxon>Paractinoplanes</taxon>
    </lineage>
</organism>
<feature type="transmembrane region" description="Helical" evidence="8">
    <location>
        <begin position="91"/>
        <end position="112"/>
    </location>
</feature>
<reference evidence="9 10" key="1">
    <citation type="submission" date="2021-01" db="EMBL/GenBank/DDBJ databases">
        <title>Whole genome shotgun sequence of Actinoplanes durhamensis NBRC 14914.</title>
        <authorList>
            <person name="Komaki H."/>
            <person name="Tamura T."/>
        </authorList>
    </citation>
    <scope>NUCLEOTIDE SEQUENCE [LARGE SCALE GENOMIC DNA]</scope>
    <source>
        <strain evidence="9 10">NBRC 14914</strain>
    </source>
</reference>
<evidence type="ECO:0000256" key="4">
    <source>
        <dbReference type="ARBA" id="ARBA00022692"/>
    </source>
</evidence>
<feature type="transmembrane region" description="Helical" evidence="8">
    <location>
        <begin position="416"/>
        <end position="433"/>
    </location>
</feature>
<keyword evidence="5 8" id="KW-1133">Transmembrane helix</keyword>
<comment type="caution">
    <text evidence="9">The sequence shown here is derived from an EMBL/GenBank/DDBJ whole genome shotgun (WGS) entry which is preliminary data.</text>
</comment>
<feature type="transmembrane region" description="Helical" evidence="8">
    <location>
        <begin position="227"/>
        <end position="251"/>
    </location>
</feature>
<accession>A0ABQ3YZG6</accession>